<dbReference type="PRINTS" id="PR00412">
    <property type="entry name" value="EPOXHYDRLASE"/>
</dbReference>
<dbReference type="RefSeq" id="WP_201077043.1">
    <property type="nucleotide sequence ID" value="NZ_CP067420.1"/>
</dbReference>
<dbReference type="PRINTS" id="PR00111">
    <property type="entry name" value="ABHYDROLASE"/>
</dbReference>
<gene>
    <name evidence="3" type="ORF">IGS68_02340</name>
</gene>
<accession>A0ABX7B6X8</accession>
<dbReference type="PANTHER" id="PTHR43329">
    <property type="entry name" value="EPOXIDE HYDROLASE"/>
    <property type="match status" value="1"/>
</dbReference>
<sequence>MRDDPAVMPLRDRRVPVGGVELQVVEEGPADGPPVILLHGFPESRLAWRRQTGPLAAAGLRVVVPDQRGYGRSGKPGRIGDYTLDILAGDVVGLADALGIGRFAVVGHDWGAILAWHLAERFPDRIERAAVLNGPHLATVRRHMLGHPSQGLKSWYVGFFQLPWLPEKLLRARGFAGMRRLMEKTARPGTFTAEDWALYRDAWEQPGAATAMLNWYRALRRRSPSPAPEPIGVPMRVIWGDRDAALDPGLAEAGASLCGRCEVFHIPEATHWVQHEEPERVNRLLIDFLTRPPA</sequence>
<dbReference type="EMBL" id="CP067420">
    <property type="protein sequence ID" value="QQP90130.1"/>
    <property type="molecule type" value="Genomic_DNA"/>
</dbReference>
<reference evidence="3" key="1">
    <citation type="submission" date="2021-02" db="EMBL/GenBank/DDBJ databases">
        <title>Skermanella TT6 skin isolate.</title>
        <authorList>
            <person name="Lee K."/>
            <person name="Ganzorig M."/>
        </authorList>
    </citation>
    <scope>NUCLEOTIDE SEQUENCE</scope>
    <source>
        <strain evidence="3">TT6</strain>
    </source>
</reference>
<evidence type="ECO:0000313" key="4">
    <source>
        <dbReference type="Proteomes" id="UP000595197"/>
    </source>
</evidence>
<dbReference type="SUPFAM" id="SSF53474">
    <property type="entry name" value="alpha/beta-Hydrolases"/>
    <property type="match status" value="1"/>
</dbReference>
<dbReference type="GO" id="GO:0016787">
    <property type="term" value="F:hydrolase activity"/>
    <property type="evidence" value="ECO:0007669"/>
    <property type="project" value="UniProtKB-KW"/>
</dbReference>
<proteinExistence type="predicted"/>
<dbReference type="InterPro" id="IPR029058">
    <property type="entry name" value="AB_hydrolase_fold"/>
</dbReference>
<name>A0ABX7B6X8_9PROT</name>
<keyword evidence="4" id="KW-1185">Reference proteome</keyword>
<dbReference type="Gene3D" id="3.40.50.1820">
    <property type="entry name" value="alpha/beta hydrolase"/>
    <property type="match status" value="1"/>
</dbReference>
<dbReference type="InterPro" id="IPR000073">
    <property type="entry name" value="AB_hydrolase_1"/>
</dbReference>
<keyword evidence="1 3" id="KW-0378">Hydrolase</keyword>
<protein>
    <submittedName>
        <fullName evidence="3">Alpha/beta fold hydrolase</fullName>
    </submittedName>
</protein>
<evidence type="ECO:0000313" key="3">
    <source>
        <dbReference type="EMBL" id="QQP90130.1"/>
    </source>
</evidence>
<dbReference type="Pfam" id="PF00561">
    <property type="entry name" value="Abhydrolase_1"/>
    <property type="match status" value="1"/>
</dbReference>
<feature type="domain" description="AB hydrolase-1" evidence="2">
    <location>
        <begin position="33"/>
        <end position="278"/>
    </location>
</feature>
<evidence type="ECO:0000256" key="1">
    <source>
        <dbReference type="ARBA" id="ARBA00022801"/>
    </source>
</evidence>
<evidence type="ECO:0000259" key="2">
    <source>
        <dbReference type="Pfam" id="PF00561"/>
    </source>
</evidence>
<dbReference type="InterPro" id="IPR000639">
    <property type="entry name" value="Epox_hydrolase-like"/>
</dbReference>
<dbReference type="Proteomes" id="UP000595197">
    <property type="component" value="Chromosome"/>
</dbReference>
<organism evidence="3 4">
    <name type="scientific">Skermanella cutis</name>
    <dbReference type="NCBI Taxonomy" id="2775420"/>
    <lineage>
        <taxon>Bacteria</taxon>
        <taxon>Pseudomonadati</taxon>
        <taxon>Pseudomonadota</taxon>
        <taxon>Alphaproteobacteria</taxon>
        <taxon>Rhodospirillales</taxon>
        <taxon>Azospirillaceae</taxon>
        <taxon>Skermanella</taxon>
    </lineage>
</organism>